<comment type="cofactor">
    <cofactor evidence="1">
        <name>Fe(2+)</name>
        <dbReference type="ChEBI" id="CHEBI:29033"/>
    </cofactor>
</comment>
<protein>
    <recommendedName>
        <fullName evidence="6">2OGFeDO JBP1/TET oxygenase domain-containing protein</fullName>
    </recommendedName>
</protein>
<accession>A0A0C3E4T1</accession>
<keyword evidence="3" id="KW-0223">Dioxygenase</keyword>
<keyword evidence="8" id="KW-1185">Reference proteome</keyword>
<evidence type="ECO:0000313" key="7">
    <source>
        <dbReference type="EMBL" id="KIM63464.1"/>
    </source>
</evidence>
<organism evidence="7 8">
    <name type="scientific">Scleroderma citrinum Foug A</name>
    <dbReference type="NCBI Taxonomy" id="1036808"/>
    <lineage>
        <taxon>Eukaryota</taxon>
        <taxon>Fungi</taxon>
        <taxon>Dikarya</taxon>
        <taxon>Basidiomycota</taxon>
        <taxon>Agaricomycotina</taxon>
        <taxon>Agaricomycetes</taxon>
        <taxon>Agaricomycetidae</taxon>
        <taxon>Boletales</taxon>
        <taxon>Sclerodermatineae</taxon>
        <taxon>Sclerodermataceae</taxon>
        <taxon>Scleroderma</taxon>
    </lineage>
</organism>
<dbReference type="InterPro" id="IPR024779">
    <property type="entry name" value="2OGFeDO_JBP1/TET_oxygenase_dom"/>
</dbReference>
<keyword evidence="2" id="KW-0479">Metal-binding</keyword>
<reference evidence="7 8" key="1">
    <citation type="submission" date="2014-04" db="EMBL/GenBank/DDBJ databases">
        <authorList>
            <consortium name="DOE Joint Genome Institute"/>
            <person name="Kuo A."/>
            <person name="Kohler A."/>
            <person name="Nagy L.G."/>
            <person name="Floudas D."/>
            <person name="Copeland A."/>
            <person name="Barry K.W."/>
            <person name="Cichocki N."/>
            <person name="Veneault-Fourrey C."/>
            <person name="LaButti K."/>
            <person name="Lindquist E.A."/>
            <person name="Lipzen A."/>
            <person name="Lundell T."/>
            <person name="Morin E."/>
            <person name="Murat C."/>
            <person name="Sun H."/>
            <person name="Tunlid A."/>
            <person name="Henrissat B."/>
            <person name="Grigoriev I.V."/>
            <person name="Hibbett D.S."/>
            <person name="Martin F."/>
            <person name="Nordberg H.P."/>
            <person name="Cantor M.N."/>
            <person name="Hua S.X."/>
        </authorList>
    </citation>
    <scope>NUCLEOTIDE SEQUENCE [LARGE SCALE GENOMIC DNA]</scope>
    <source>
        <strain evidence="7 8">Foug A</strain>
    </source>
</reference>
<evidence type="ECO:0000256" key="3">
    <source>
        <dbReference type="ARBA" id="ARBA00022964"/>
    </source>
</evidence>
<dbReference type="Pfam" id="PF12851">
    <property type="entry name" value="Tet_JBP"/>
    <property type="match status" value="1"/>
</dbReference>
<dbReference type="InParanoid" id="A0A0C3E4T1"/>
<proteinExistence type="predicted"/>
<reference evidence="8" key="2">
    <citation type="submission" date="2015-01" db="EMBL/GenBank/DDBJ databases">
        <title>Evolutionary Origins and Diversification of the Mycorrhizal Mutualists.</title>
        <authorList>
            <consortium name="DOE Joint Genome Institute"/>
            <consortium name="Mycorrhizal Genomics Consortium"/>
            <person name="Kohler A."/>
            <person name="Kuo A."/>
            <person name="Nagy L.G."/>
            <person name="Floudas D."/>
            <person name="Copeland A."/>
            <person name="Barry K.W."/>
            <person name="Cichocki N."/>
            <person name="Veneault-Fourrey C."/>
            <person name="LaButti K."/>
            <person name="Lindquist E.A."/>
            <person name="Lipzen A."/>
            <person name="Lundell T."/>
            <person name="Morin E."/>
            <person name="Murat C."/>
            <person name="Riley R."/>
            <person name="Ohm R."/>
            <person name="Sun H."/>
            <person name="Tunlid A."/>
            <person name="Henrissat B."/>
            <person name="Grigoriev I.V."/>
            <person name="Hibbett D.S."/>
            <person name="Martin F."/>
        </authorList>
    </citation>
    <scope>NUCLEOTIDE SEQUENCE [LARGE SCALE GENOMIC DNA]</scope>
    <source>
        <strain evidence="8">Foug A</strain>
    </source>
</reference>
<keyword evidence="5" id="KW-0408">Iron</keyword>
<dbReference type="Gene3D" id="3.60.130.30">
    <property type="match status" value="1"/>
</dbReference>
<evidence type="ECO:0000256" key="4">
    <source>
        <dbReference type="ARBA" id="ARBA00023002"/>
    </source>
</evidence>
<evidence type="ECO:0000256" key="1">
    <source>
        <dbReference type="ARBA" id="ARBA00001954"/>
    </source>
</evidence>
<evidence type="ECO:0000313" key="8">
    <source>
        <dbReference type="Proteomes" id="UP000053989"/>
    </source>
</evidence>
<dbReference type="STRING" id="1036808.A0A0C3E4T1"/>
<evidence type="ECO:0000259" key="6">
    <source>
        <dbReference type="Pfam" id="PF12851"/>
    </source>
</evidence>
<sequence>MFFHCVSLSTIFRIKVPSSVDLIRLSKGLSAMESGTDLKREACLLESHPLAISGIGNVPAILSDPCIILGEGNSITLWYLPGALAKPIQVWAMPMLHAEFYLPSQSHIVSITNQSWRTSEQYFRQGGTPSGCLEFSPARHMQGHSTWKHTPSVSAGLSTSEGKDWAKNMCSPSALLSGALSIMHPPLYAAGLQAREKLDAWSRENSPAMQDALEHWLTVYTNLSMMSNRQTPLHWDPQSQSDWYDLLATVDKYDNCFLHILTLRVQLEYRPRTVVAFSGRLLRHGVIEEGGDQCCLAYCMQDNIHNWLGVPRPDPMRFHKVWDELAKIQV</sequence>
<evidence type="ECO:0000256" key="5">
    <source>
        <dbReference type="ARBA" id="ARBA00023004"/>
    </source>
</evidence>
<dbReference type="Proteomes" id="UP000053989">
    <property type="component" value="Unassembled WGS sequence"/>
</dbReference>
<dbReference type="GO" id="GO:0051213">
    <property type="term" value="F:dioxygenase activity"/>
    <property type="evidence" value="ECO:0007669"/>
    <property type="project" value="UniProtKB-KW"/>
</dbReference>
<keyword evidence="4" id="KW-0560">Oxidoreductase</keyword>
<dbReference type="AlphaFoldDB" id="A0A0C3E4T1"/>
<name>A0A0C3E4T1_9AGAM</name>
<evidence type="ECO:0000256" key="2">
    <source>
        <dbReference type="ARBA" id="ARBA00022723"/>
    </source>
</evidence>
<dbReference type="EMBL" id="KN822034">
    <property type="protein sequence ID" value="KIM63464.1"/>
    <property type="molecule type" value="Genomic_DNA"/>
</dbReference>
<dbReference type="GO" id="GO:0046872">
    <property type="term" value="F:metal ion binding"/>
    <property type="evidence" value="ECO:0007669"/>
    <property type="project" value="UniProtKB-KW"/>
</dbReference>
<dbReference type="OrthoDB" id="3200752at2759"/>
<gene>
    <name evidence="7" type="ORF">SCLCIDRAFT_117145</name>
</gene>
<feature type="domain" description="2OGFeDO JBP1/TET oxygenase" evidence="6">
    <location>
        <begin position="166"/>
        <end position="295"/>
    </location>
</feature>
<dbReference type="HOGENOM" id="CLU_039070_4_2_1"/>